<evidence type="ECO:0000313" key="4">
    <source>
        <dbReference type="EMBL" id="NYS68317.1"/>
    </source>
</evidence>
<feature type="domain" description="Methyltransferase type 11" evidence="3">
    <location>
        <begin position="96"/>
        <end position="198"/>
    </location>
</feature>
<dbReference type="InterPro" id="IPR013216">
    <property type="entry name" value="Methyltransf_11"/>
</dbReference>
<protein>
    <submittedName>
        <fullName evidence="4">Fused MFS/spermidine synthase</fullName>
    </submittedName>
</protein>
<dbReference type="GO" id="GO:0006596">
    <property type="term" value="P:polyamine biosynthetic process"/>
    <property type="evidence" value="ECO:0007669"/>
    <property type="project" value="UniProtKB-KW"/>
</dbReference>
<evidence type="ECO:0000256" key="2">
    <source>
        <dbReference type="SAM" id="MobiDB-lite"/>
    </source>
</evidence>
<feature type="region of interest" description="Disordered" evidence="2">
    <location>
        <begin position="1"/>
        <end position="30"/>
    </location>
</feature>
<dbReference type="Pfam" id="PF08241">
    <property type="entry name" value="Methyltransf_11"/>
    <property type="match status" value="1"/>
</dbReference>
<dbReference type="InterPro" id="IPR029063">
    <property type="entry name" value="SAM-dependent_MTases_sf"/>
</dbReference>
<dbReference type="PANTHER" id="PTHR43317:SF1">
    <property type="entry name" value="THERMOSPERMINE SYNTHASE ACAULIS5"/>
    <property type="match status" value="1"/>
</dbReference>
<dbReference type="Proteomes" id="UP000572528">
    <property type="component" value="Unassembled WGS sequence"/>
</dbReference>
<accession>A0A853EFX7</accession>
<feature type="compositionally biased region" description="Basic residues" evidence="2">
    <location>
        <begin position="1"/>
        <end position="12"/>
    </location>
</feature>
<dbReference type="NCBIfam" id="NF037959">
    <property type="entry name" value="MFS_SpdSyn"/>
    <property type="match status" value="1"/>
</dbReference>
<dbReference type="PANTHER" id="PTHR43317">
    <property type="entry name" value="THERMOSPERMINE SYNTHASE ACAULIS5"/>
    <property type="match status" value="1"/>
</dbReference>
<gene>
    <name evidence="4" type="ORF">HZZ05_02035</name>
</gene>
<evidence type="ECO:0000256" key="1">
    <source>
        <dbReference type="ARBA" id="ARBA00023115"/>
    </source>
</evidence>
<dbReference type="SUPFAM" id="SSF53335">
    <property type="entry name" value="S-adenosyl-L-methionine-dependent methyltransferases"/>
    <property type="match status" value="1"/>
</dbReference>
<keyword evidence="1" id="KW-0620">Polyamine biosynthesis</keyword>
<proteinExistence type="predicted"/>
<dbReference type="AlphaFoldDB" id="A0A853EFX7"/>
<comment type="caution">
    <text evidence="4">The sequence shown here is derived from an EMBL/GenBank/DDBJ whole genome shotgun (WGS) entry which is preliminary data.</text>
</comment>
<sequence length="280" mass="30365">MSRSGRGARRSSGRSAASSPTGASLAHLPVGPVPTSLATAELLRREDGVLLLLDGTESSYLDLRDPARLDFEYHQQMDAVAEVLLGRGIPVRALHLGGAGCALARAWDRTRPGSTQLAVEIDEALARYARQWFDLPRSPRLRIRVGDAARVLPELRPGQWDVVVRDVFTRAAVPPSCRDEAFLAGCLRALRPGGIALINTVSPPRADLGAELGLLRGLFGGLLIVADPPVARGARPGNLVLVCRREPFTPEQYQEVERAVHRLPLPVRTWSPQDRALPRG</sequence>
<dbReference type="GO" id="GO:0008757">
    <property type="term" value="F:S-adenosylmethionine-dependent methyltransferase activity"/>
    <property type="evidence" value="ECO:0007669"/>
    <property type="project" value="InterPro"/>
</dbReference>
<organism evidence="4 5">
    <name type="scientific">Actinomyces bowdenii</name>
    <dbReference type="NCBI Taxonomy" id="131109"/>
    <lineage>
        <taxon>Bacteria</taxon>
        <taxon>Bacillati</taxon>
        <taxon>Actinomycetota</taxon>
        <taxon>Actinomycetes</taxon>
        <taxon>Actinomycetales</taxon>
        <taxon>Actinomycetaceae</taxon>
        <taxon>Actinomyces</taxon>
    </lineage>
</organism>
<dbReference type="Gene3D" id="3.40.50.150">
    <property type="entry name" value="Vaccinia Virus protein VP39"/>
    <property type="match status" value="1"/>
</dbReference>
<evidence type="ECO:0000313" key="5">
    <source>
        <dbReference type="Proteomes" id="UP000572528"/>
    </source>
</evidence>
<dbReference type="CDD" id="cd02440">
    <property type="entry name" value="AdoMet_MTases"/>
    <property type="match status" value="1"/>
</dbReference>
<dbReference type="EMBL" id="JACBXV010000013">
    <property type="protein sequence ID" value="NYS68317.1"/>
    <property type="molecule type" value="Genomic_DNA"/>
</dbReference>
<reference evidence="4 5" key="1">
    <citation type="submission" date="2020-07" db="EMBL/GenBank/DDBJ databases">
        <title>MOT database genomes.</title>
        <authorList>
            <person name="Joseph S."/>
            <person name="Aduse-Opoku J."/>
            <person name="Hashim A."/>
            <person name="Wade W."/>
            <person name="Curtis M."/>
        </authorList>
    </citation>
    <scope>NUCLEOTIDE SEQUENCE [LARGE SCALE GENOMIC DNA]</scope>
    <source>
        <strain evidence="4 5">WMus004</strain>
    </source>
</reference>
<evidence type="ECO:0000259" key="3">
    <source>
        <dbReference type="Pfam" id="PF08241"/>
    </source>
</evidence>
<name>A0A853EFX7_9ACTO</name>